<accession>A0ABU1K6I9</accession>
<evidence type="ECO:0000313" key="3">
    <source>
        <dbReference type="Proteomes" id="UP001257659"/>
    </source>
</evidence>
<dbReference type="RefSeq" id="WP_309728368.1">
    <property type="nucleotide sequence ID" value="NZ_JAVDQA010000005.1"/>
</dbReference>
<dbReference type="EMBL" id="JAVDQA010000005">
    <property type="protein sequence ID" value="MDR6301219.1"/>
    <property type="molecule type" value="Genomic_DNA"/>
</dbReference>
<evidence type="ECO:0000256" key="1">
    <source>
        <dbReference type="SAM" id="Coils"/>
    </source>
</evidence>
<sequence>MKYLGFFLAIFFLNSCVSVPKEAPELSQSLGNELQALENSHLNLIHLFFKNEREEVREFIDNEWLPLFATNFFKEPAIENVWQQVVTSGNEEDRLQFIVRTAPKLQQQINLKYQELITPLNQLENKLTSTIRAKYSNAKSINQSLTSYLYSASKVEENRRRYMNMVGISEDENEEFLNETEQLTEQLLSGAETAQEAEEKIEAYKEKLEEILAKL</sequence>
<keyword evidence="1" id="KW-0175">Coiled coil</keyword>
<evidence type="ECO:0000313" key="2">
    <source>
        <dbReference type="EMBL" id="MDR6301219.1"/>
    </source>
</evidence>
<keyword evidence="3" id="KW-1185">Reference proteome</keyword>
<reference evidence="2 3" key="1">
    <citation type="submission" date="2023-07" db="EMBL/GenBank/DDBJ databases">
        <title>Genomic Encyclopedia of Type Strains, Phase IV (KMG-IV): sequencing the most valuable type-strain genomes for metagenomic binning, comparative biology and taxonomic classification.</title>
        <authorList>
            <person name="Goeker M."/>
        </authorList>
    </citation>
    <scope>NUCLEOTIDE SEQUENCE [LARGE SCALE GENOMIC DNA]</scope>
    <source>
        <strain evidence="2 3">DSM 102814</strain>
    </source>
</reference>
<name>A0ABU1K6I9_9FLAO</name>
<protein>
    <submittedName>
        <fullName evidence="2">Uncharacterized protein</fullName>
    </submittedName>
</protein>
<organism evidence="2 3">
    <name type="scientific">Mesonia maritima</name>
    <dbReference type="NCBI Taxonomy" id="1793873"/>
    <lineage>
        <taxon>Bacteria</taxon>
        <taxon>Pseudomonadati</taxon>
        <taxon>Bacteroidota</taxon>
        <taxon>Flavobacteriia</taxon>
        <taxon>Flavobacteriales</taxon>
        <taxon>Flavobacteriaceae</taxon>
        <taxon>Mesonia</taxon>
    </lineage>
</organism>
<comment type="caution">
    <text evidence="2">The sequence shown here is derived from an EMBL/GenBank/DDBJ whole genome shotgun (WGS) entry which is preliminary data.</text>
</comment>
<proteinExistence type="predicted"/>
<dbReference type="Proteomes" id="UP001257659">
    <property type="component" value="Unassembled WGS sequence"/>
</dbReference>
<gene>
    <name evidence="2" type="ORF">GGR31_001870</name>
</gene>
<feature type="coiled-coil region" evidence="1">
    <location>
        <begin position="187"/>
        <end position="214"/>
    </location>
</feature>